<sequence length="251" mass="27847">MLTKYPKLLKLFKLLGSIILILAFFANTFAFFFIFIVGIIVVNIFKPSTKSNFLKLQAVLPTSSIRSLAVGLAEIQGKTKCADLIPTKIGNGKCIAYLYTVKRETKDSDGKSSFEVIDNESKTSPFFIADDTGKIEINTDGLDFVWLPEKGSYQSGNMHYTQRVLMPNEEVLLIGNVSSKNGKLTMEKDEHNNVFNLTLASSVSQWNTYKPLLNSLYVFGALCCLVAIVVIKSDVSIEDGVVFYSFSNLFG</sequence>
<feature type="transmembrane region" description="Helical" evidence="1">
    <location>
        <begin position="212"/>
        <end position="231"/>
    </location>
</feature>
<organism evidence="2 3">
    <name type="scientific">Colwellia echini</name>
    <dbReference type="NCBI Taxonomy" id="1982103"/>
    <lineage>
        <taxon>Bacteria</taxon>
        <taxon>Pseudomonadati</taxon>
        <taxon>Pseudomonadota</taxon>
        <taxon>Gammaproteobacteria</taxon>
        <taxon>Alteromonadales</taxon>
        <taxon>Colwelliaceae</taxon>
        <taxon>Colwellia</taxon>
    </lineage>
</organism>
<keyword evidence="1" id="KW-0812">Transmembrane</keyword>
<reference evidence="2 3" key="1">
    <citation type="submission" date="2019-08" db="EMBL/GenBank/DDBJ databases">
        <title>Microbe sample from Colwellia echini.</title>
        <authorList>
            <person name="Christiansen L."/>
            <person name="Pathiraja D."/>
            <person name="Schultz-Johansen M."/>
            <person name="Choi I.-G."/>
            <person name="Stougaard P."/>
        </authorList>
    </citation>
    <scope>NUCLEOTIDE SEQUENCE [LARGE SCALE GENOMIC DNA]</scope>
    <source>
        <strain evidence="2 3">A3</strain>
    </source>
</reference>
<proteinExistence type="predicted"/>
<comment type="caution">
    <text evidence="2">The sequence shown here is derived from an EMBL/GenBank/DDBJ whole genome shotgun (WGS) entry which is preliminary data.</text>
</comment>
<evidence type="ECO:0000313" key="2">
    <source>
        <dbReference type="EMBL" id="TYK65425.1"/>
    </source>
</evidence>
<keyword evidence="1" id="KW-0472">Membrane</keyword>
<name>A0ABY3MW48_9GAMM</name>
<keyword evidence="1" id="KW-1133">Transmembrane helix</keyword>
<feature type="transmembrane region" description="Helical" evidence="1">
    <location>
        <begin position="12"/>
        <end position="45"/>
    </location>
</feature>
<dbReference type="EMBL" id="PJAI02000010">
    <property type="protein sequence ID" value="TYK65425.1"/>
    <property type="molecule type" value="Genomic_DNA"/>
</dbReference>
<gene>
    <name evidence="2" type="ORF">CWS31_010030</name>
</gene>
<evidence type="ECO:0000313" key="3">
    <source>
        <dbReference type="Proteomes" id="UP000815846"/>
    </source>
</evidence>
<accession>A0ABY3MW48</accession>
<keyword evidence="3" id="KW-1185">Reference proteome</keyword>
<protein>
    <recommendedName>
        <fullName evidence="4">RING-type E3 ubiquitin transferase</fullName>
    </recommendedName>
</protein>
<dbReference type="Proteomes" id="UP000815846">
    <property type="component" value="Unassembled WGS sequence"/>
</dbReference>
<evidence type="ECO:0008006" key="4">
    <source>
        <dbReference type="Google" id="ProtNLM"/>
    </source>
</evidence>
<dbReference type="RefSeq" id="WP_101344944.1">
    <property type="nucleotide sequence ID" value="NZ_PJAI02000010.1"/>
</dbReference>
<evidence type="ECO:0000256" key="1">
    <source>
        <dbReference type="SAM" id="Phobius"/>
    </source>
</evidence>